<dbReference type="Gene3D" id="2.60.40.1180">
    <property type="entry name" value="Golgi alpha-mannosidase II"/>
    <property type="match status" value="1"/>
</dbReference>
<dbReference type="InterPro" id="IPR054049">
    <property type="entry name" value="SupH-like_C"/>
</dbReference>
<dbReference type="InterPro" id="IPR017853">
    <property type="entry name" value="GH"/>
</dbReference>
<dbReference type="EC" id="3.2.1.1" evidence="3"/>
<comment type="catalytic activity">
    <reaction evidence="3">
        <text>Endohydrolysis of (1-&gt;4)-alpha-D-glucosidic linkages in polysaccharides containing three or more (1-&gt;4)-alpha-linked D-glucose units.</text>
        <dbReference type="EC" id="3.2.1.1"/>
    </reaction>
</comment>
<dbReference type="PANTHER" id="PTHR10357">
    <property type="entry name" value="ALPHA-AMYLASE FAMILY MEMBER"/>
    <property type="match status" value="1"/>
</dbReference>
<dbReference type="Gene3D" id="3.90.400.10">
    <property type="entry name" value="Oligo-1,6-glucosidase, Domain 2"/>
    <property type="match status" value="1"/>
</dbReference>
<keyword evidence="6" id="KW-1185">Reference proteome</keyword>
<keyword evidence="3" id="KW-0378">Hydrolase</keyword>
<dbReference type="InterPro" id="IPR013780">
    <property type="entry name" value="Glyco_hydro_b"/>
</dbReference>
<dbReference type="SMART" id="SM00642">
    <property type="entry name" value="Aamy"/>
    <property type="match status" value="1"/>
</dbReference>
<dbReference type="Gene3D" id="3.20.20.80">
    <property type="entry name" value="Glycosidases"/>
    <property type="match status" value="1"/>
</dbReference>
<dbReference type="SUPFAM" id="SSF51445">
    <property type="entry name" value="(Trans)glycosidases"/>
    <property type="match status" value="1"/>
</dbReference>
<evidence type="ECO:0000313" key="5">
    <source>
        <dbReference type="EMBL" id="TFF27151.1"/>
    </source>
</evidence>
<dbReference type="GO" id="GO:0004556">
    <property type="term" value="F:alpha-amylase activity"/>
    <property type="evidence" value="ECO:0007669"/>
    <property type="project" value="UniProtKB-UniRule"/>
</dbReference>
<dbReference type="InterPro" id="IPR006047">
    <property type="entry name" value="GH13_cat_dom"/>
</dbReference>
<dbReference type="EMBL" id="SOZD01000001">
    <property type="protein sequence ID" value="TFF27151.1"/>
    <property type="molecule type" value="Genomic_DNA"/>
</dbReference>
<dbReference type="InterPro" id="IPR045857">
    <property type="entry name" value="O16G_dom_2"/>
</dbReference>
<dbReference type="PRINTS" id="PR00110">
    <property type="entry name" value="ALPHAAMYLASE"/>
</dbReference>
<dbReference type="Pfam" id="PF22157">
    <property type="entry name" value="SupH-like_C"/>
    <property type="match status" value="1"/>
</dbReference>
<comment type="similarity">
    <text evidence="1 2">Belongs to the glycosyl hydrolase 13 family.</text>
</comment>
<evidence type="ECO:0000256" key="1">
    <source>
        <dbReference type="ARBA" id="ARBA00008061"/>
    </source>
</evidence>
<evidence type="ECO:0000256" key="2">
    <source>
        <dbReference type="RuleBase" id="RU003615"/>
    </source>
</evidence>
<feature type="domain" description="Glycosyl hydrolase family 13 catalytic" evidence="4">
    <location>
        <begin position="13"/>
        <end position="410"/>
    </location>
</feature>
<keyword evidence="3" id="KW-0326">Glycosidase</keyword>
<evidence type="ECO:0000313" key="6">
    <source>
        <dbReference type="Proteomes" id="UP000298179"/>
    </source>
</evidence>
<dbReference type="Proteomes" id="UP000298179">
    <property type="component" value="Unassembled WGS sequence"/>
</dbReference>
<gene>
    <name evidence="5" type="ORF">E3C22_01330</name>
</gene>
<dbReference type="RefSeq" id="WP_134759485.1">
    <property type="nucleotide sequence ID" value="NZ_SOZD01000001.1"/>
</dbReference>
<dbReference type="InterPro" id="IPR006046">
    <property type="entry name" value="Alpha_amylase"/>
</dbReference>
<protein>
    <recommendedName>
        <fullName evidence="3">Alpha-amylase</fullName>
        <ecNumber evidence="3">3.2.1.1</ecNumber>
    </recommendedName>
</protein>
<dbReference type="PANTHER" id="PTHR10357:SF219">
    <property type="entry name" value="MALTOSE ALPHA-D-GLUCOSYLTRANSFERASE"/>
    <property type="match status" value="1"/>
</dbReference>
<comment type="caution">
    <text evidence="5">The sequence shown here is derived from an EMBL/GenBank/DDBJ whole genome shotgun (WGS) entry which is preliminary data.</text>
</comment>
<evidence type="ECO:0000259" key="4">
    <source>
        <dbReference type="SMART" id="SM00642"/>
    </source>
</evidence>
<reference evidence="5 6" key="1">
    <citation type="submission" date="2019-03" db="EMBL/GenBank/DDBJ databases">
        <title>Jiella endophytica sp. nov., a novel endophytic bacterium isolated from root of Ficus microcarpa Linn. f.</title>
        <authorList>
            <person name="Tuo L."/>
        </authorList>
    </citation>
    <scope>NUCLEOTIDE SEQUENCE [LARGE SCALE GENOMIC DNA]</scope>
    <source>
        <strain evidence="5 6">CBS5Q-3</strain>
    </source>
</reference>
<keyword evidence="3" id="KW-0119">Carbohydrate metabolism</keyword>
<organism evidence="5 6">
    <name type="scientific">Jiella endophytica</name>
    <dbReference type="NCBI Taxonomy" id="2558362"/>
    <lineage>
        <taxon>Bacteria</taxon>
        <taxon>Pseudomonadati</taxon>
        <taxon>Pseudomonadota</taxon>
        <taxon>Alphaproteobacteria</taxon>
        <taxon>Hyphomicrobiales</taxon>
        <taxon>Aurantimonadaceae</taxon>
        <taxon>Jiella</taxon>
    </lineage>
</organism>
<dbReference type="SUPFAM" id="SSF51011">
    <property type="entry name" value="Glycosyl hydrolase domain"/>
    <property type="match status" value="1"/>
</dbReference>
<evidence type="ECO:0000256" key="3">
    <source>
        <dbReference type="RuleBase" id="RU361134"/>
    </source>
</evidence>
<dbReference type="Pfam" id="PF00128">
    <property type="entry name" value="Alpha-amylase"/>
    <property type="match status" value="2"/>
</dbReference>
<dbReference type="GO" id="GO:0043169">
    <property type="term" value="F:cation binding"/>
    <property type="evidence" value="ECO:0007669"/>
    <property type="project" value="InterPro"/>
</dbReference>
<dbReference type="OrthoDB" id="9805159at2"/>
<accession>A0A4Y8RUD1</accession>
<dbReference type="AlphaFoldDB" id="A0A4Y8RUD1"/>
<name>A0A4Y8RUD1_9HYPH</name>
<proteinExistence type="inferred from homology"/>
<dbReference type="CDD" id="cd11334">
    <property type="entry name" value="AmyAc_TreS"/>
    <property type="match status" value="1"/>
</dbReference>
<dbReference type="GO" id="GO:0005975">
    <property type="term" value="P:carbohydrate metabolic process"/>
    <property type="evidence" value="ECO:0007669"/>
    <property type="project" value="InterPro"/>
</dbReference>
<sequence length="544" mass="61519">MYNLWYKNAVIYCLDVDAFMDSDGDGVGDFQGLADRLDHIEALGCDTIWLLPFYPSPDRDNGYDITDYYSVDPRLGNLGHFVEFSQAAKDRGLKIMVDLVVNHTSIDHPWFQMSREGHPKYADWYVWSKEKPADADKGVIFPGVQESTWTFDRKRQAYYFHRFYKHQADLNIANPAVREEIERIIGFWLALGVSGFRVDAVPFMLEDLQGSGDGETPYGYLAQIRRFLSWRRAEAILLAEANIPMDQADDYFGNDDRLNLVFNFPLNQKLFLALARRDGTPVGEFLKALPNIPETAQWATFLRNHDEIDLGRLEDDERKEVFAAFGPEKSMQIYDRGIRRRLAAMLGGDERRIAMAFSLMLSLPGTPVIWYGDELGMGDNLDLPERDAVRTPMQWTARKSGGFSTVNPEDCVRVPVSEGPFGYAHVNAEAQRIDPTSLFSTVQRLIRARRSCPEIGWSGAEVLDCGKPAVIGLAYSWRGNRLMTLHNLSDAPQTVEITNLIDGGEVRPVLQAGIDIDRSGDGLTLKLGAYGYQWLHLDPPVEVE</sequence>